<dbReference type="Proteomes" id="UP000694941">
    <property type="component" value="Unplaced"/>
</dbReference>
<comment type="subunit">
    <text evidence="5">Subunit of the heterotrimeric GatCAB amidotransferase (AdT) complex, composed of A, B and C subunits.</text>
</comment>
<organism evidence="7 8">
    <name type="scientific">Limulus polyphemus</name>
    <name type="common">Atlantic horseshoe crab</name>
    <dbReference type="NCBI Taxonomy" id="6850"/>
    <lineage>
        <taxon>Eukaryota</taxon>
        <taxon>Metazoa</taxon>
        <taxon>Ecdysozoa</taxon>
        <taxon>Arthropoda</taxon>
        <taxon>Chelicerata</taxon>
        <taxon>Merostomata</taxon>
        <taxon>Xiphosura</taxon>
        <taxon>Limulidae</taxon>
        <taxon>Limulus</taxon>
    </lineage>
</organism>
<sequence>MAIPRSCMSIREIASSLQNGVLSSSELTSFCIHQIKATKSLNAFITVAEKEAEDLAIQSDVRIKNGSTRGLLDGLPVAFKDNFNTKGTRTSCGSQMLANYYPPYNATVVQKLLNEGAIMMGKTNMDEFAMGSGTVDSIYGPTKSPWRSGLRYKLWHRNKHRHQASSIMEKEQFSTFTDKDWFIAGGSSGGSAVAVAVGSCFAALGSDTGGSTRNPAARCGIVGLKPTYGLLSRYGLIPLVNSLDVPGILTKTVDDASLLLNVLAGHDPKDSTTVLDPFCPVKISEEPNISGVHVAMPEEYYCPGMSSEVVETWKEIADLLERGGAKVTNVSMPHTQYSISCYSVLNCCEVASNFARYDGIEYGHRATNESSTESLYAATRHEGFNEVVRGRILAGNYFLLKRNYDKYFQKALKVRRLISNDFLGVFEKGVNVILTPVTLTDSPPYSLWKLKDSRQQSSIEDYCTQPANMAGVPAVSFPCKLSSQQLPISLQLMAPCFHEQTLLTVAKWIEQRLDFPLLDLEV</sequence>
<feature type="active site" description="Charge relay system" evidence="5">
    <location>
        <position position="80"/>
    </location>
</feature>
<feature type="domain" description="Amidase" evidence="6">
    <location>
        <begin position="26"/>
        <end position="148"/>
    </location>
</feature>
<dbReference type="InterPro" id="IPR000120">
    <property type="entry name" value="Amidase"/>
</dbReference>
<feature type="domain" description="Amidase" evidence="6">
    <location>
        <begin position="183"/>
        <end position="503"/>
    </location>
</feature>
<keyword evidence="1 5" id="KW-0436">Ligase</keyword>
<dbReference type="HAMAP" id="MF_00120">
    <property type="entry name" value="GatA"/>
    <property type="match status" value="1"/>
</dbReference>
<keyword evidence="4 5" id="KW-0648">Protein biosynthesis</keyword>
<dbReference type="GeneID" id="106463223"/>
<dbReference type="SUPFAM" id="SSF75304">
    <property type="entry name" value="Amidase signature (AS) enzymes"/>
    <property type="match status" value="1"/>
</dbReference>
<evidence type="ECO:0000256" key="1">
    <source>
        <dbReference type="ARBA" id="ARBA00022598"/>
    </source>
</evidence>
<dbReference type="InterPro" id="IPR023631">
    <property type="entry name" value="Amidase_dom"/>
</dbReference>
<feature type="active site" description="Acyl-ester intermediate" evidence="5">
    <location>
        <position position="211"/>
    </location>
</feature>
<keyword evidence="5" id="KW-0496">Mitochondrion</keyword>
<evidence type="ECO:0000256" key="5">
    <source>
        <dbReference type="HAMAP-Rule" id="MF_03150"/>
    </source>
</evidence>
<keyword evidence="7" id="KW-1185">Reference proteome</keyword>
<evidence type="ECO:0000259" key="6">
    <source>
        <dbReference type="Pfam" id="PF01425"/>
    </source>
</evidence>
<keyword evidence="2 5" id="KW-0547">Nucleotide-binding</keyword>
<reference evidence="8" key="1">
    <citation type="submission" date="2025-08" db="UniProtKB">
        <authorList>
            <consortium name="RefSeq"/>
        </authorList>
    </citation>
    <scope>IDENTIFICATION</scope>
    <source>
        <tissue evidence="8">Muscle</tissue>
    </source>
</reference>
<evidence type="ECO:0000313" key="8">
    <source>
        <dbReference type="RefSeq" id="XP_013778672.1"/>
    </source>
</evidence>
<proteinExistence type="inferred from homology"/>
<accession>A0ABM1BBI0</accession>
<name>A0ABM1BBI0_LIMPO</name>
<comment type="function">
    <text evidence="5">Allows the formation of correctly charged Gln-tRNA(Gln) through the transamidation of misacylated Glu-tRNA(Gln) in the mitochondria. The reaction takes place in the presence of glutamine and ATP through an activated gamma-phospho-Glu-tRNA(Gln).</text>
</comment>
<evidence type="ECO:0000256" key="2">
    <source>
        <dbReference type="ARBA" id="ARBA00022741"/>
    </source>
</evidence>
<dbReference type="Pfam" id="PF01425">
    <property type="entry name" value="Amidase"/>
    <property type="match status" value="2"/>
</dbReference>
<dbReference type="RefSeq" id="XP_013778672.1">
    <property type="nucleotide sequence ID" value="XM_013923218.2"/>
</dbReference>
<evidence type="ECO:0000256" key="3">
    <source>
        <dbReference type="ARBA" id="ARBA00022840"/>
    </source>
</evidence>
<protein>
    <recommendedName>
        <fullName evidence="5">Glutamyl-tRNA(Gln) amidotransferase subunit A, mitochondrial</fullName>
        <shortName evidence="5">Glu-AdT subunit A</shortName>
        <ecNumber evidence="5">6.3.5.7</ecNumber>
    </recommendedName>
</protein>
<dbReference type="InterPro" id="IPR004412">
    <property type="entry name" value="GatA"/>
</dbReference>
<dbReference type="Gene3D" id="3.90.1300.10">
    <property type="entry name" value="Amidase signature (AS) domain"/>
    <property type="match status" value="1"/>
</dbReference>
<comment type="similarity">
    <text evidence="5">Belongs to the amidase family. GatA subfamily.</text>
</comment>
<comment type="catalytic activity">
    <reaction evidence="5">
        <text>L-glutamyl-tRNA(Gln) + L-glutamine + ATP + H2O = L-glutaminyl-tRNA(Gln) + L-glutamate + ADP + phosphate + H(+)</text>
        <dbReference type="Rhea" id="RHEA:17521"/>
        <dbReference type="Rhea" id="RHEA-COMP:9681"/>
        <dbReference type="Rhea" id="RHEA-COMP:9684"/>
        <dbReference type="ChEBI" id="CHEBI:15377"/>
        <dbReference type="ChEBI" id="CHEBI:15378"/>
        <dbReference type="ChEBI" id="CHEBI:29985"/>
        <dbReference type="ChEBI" id="CHEBI:30616"/>
        <dbReference type="ChEBI" id="CHEBI:43474"/>
        <dbReference type="ChEBI" id="CHEBI:58359"/>
        <dbReference type="ChEBI" id="CHEBI:78520"/>
        <dbReference type="ChEBI" id="CHEBI:78521"/>
        <dbReference type="ChEBI" id="CHEBI:456216"/>
        <dbReference type="EC" id="6.3.5.7"/>
    </reaction>
</comment>
<dbReference type="EC" id="6.3.5.7" evidence="5"/>
<gene>
    <name evidence="8" type="primary">LOC106463223</name>
</gene>
<evidence type="ECO:0000256" key="4">
    <source>
        <dbReference type="ARBA" id="ARBA00022917"/>
    </source>
</evidence>
<feature type="active site" description="Charge relay system" evidence="5">
    <location>
        <position position="187"/>
    </location>
</feature>
<keyword evidence="3 5" id="KW-0067">ATP-binding</keyword>
<dbReference type="PANTHER" id="PTHR11895">
    <property type="entry name" value="TRANSAMIDASE"/>
    <property type="match status" value="1"/>
</dbReference>
<dbReference type="InterPro" id="IPR036928">
    <property type="entry name" value="AS_sf"/>
</dbReference>
<dbReference type="PANTHER" id="PTHR11895:SF7">
    <property type="entry name" value="GLUTAMYL-TRNA(GLN) AMIDOTRANSFERASE SUBUNIT A, MITOCHONDRIAL"/>
    <property type="match status" value="1"/>
</dbReference>
<evidence type="ECO:0000313" key="7">
    <source>
        <dbReference type="Proteomes" id="UP000694941"/>
    </source>
</evidence>
<comment type="subcellular location">
    <subcellularLocation>
        <location evidence="5">Mitochondrion</location>
    </subcellularLocation>
</comment>